<organism evidence="4 5">
    <name type="scientific">Letharia columbiana</name>
    <dbReference type="NCBI Taxonomy" id="112416"/>
    <lineage>
        <taxon>Eukaryota</taxon>
        <taxon>Fungi</taxon>
        <taxon>Dikarya</taxon>
        <taxon>Ascomycota</taxon>
        <taxon>Pezizomycotina</taxon>
        <taxon>Lecanoromycetes</taxon>
        <taxon>OSLEUM clade</taxon>
        <taxon>Lecanoromycetidae</taxon>
        <taxon>Lecanorales</taxon>
        <taxon>Lecanorineae</taxon>
        <taxon>Parmeliaceae</taxon>
        <taxon>Letharia</taxon>
    </lineage>
</organism>
<keyword evidence="2 3" id="KW-0040">ANK repeat</keyword>
<dbReference type="PANTHER" id="PTHR24198:SF193">
    <property type="match status" value="1"/>
</dbReference>
<dbReference type="GeneID" id="59282541"/>
<dbReference type="Pfam" id="PF12796">
    <property type="entry name" value="Ank_2"/>
    <property type="match status" value="2"/>
</dbReference>
<dbReference type="PROSITE" id="PS50088">
    <property type="entry name" value="ANK_REPEAT"/>
    <property type="match status" value="4"/>
</dbReference>
<evidence type="ECO:0008006" key="6">
    <source>
        <dbReference type="Google" id="ProtNLM"/>
    </source>
</evidence>
<feature type="repeat" description="ANK" evidence="3">
    <location>
        <begin position="279"/>
        <end position="311"/>
    </location>
</feature>
<comment type="caution">
    <text evidence="4">The sequence shown here is derived from an EMBL/GenBank/DDBJ whole genome shotgun (WGS) entry which is preliminary data.</text>
</comment>
<dbReference type="InterPro" id="IPR036770">
    <property type="entry name" value="Ankyrin_rpt-contain_sf"/>
</dbReference>
<evidence type="ECO:0000256" key="3">
    <source>
        <dbReference type="PROSITE-ProRule" id="PRU00023"/>
    </source>
</evidence>
<dbReference type="OrthoDB" id="4772757at2759"/>
<dbReference type="SMART" id="SM00248">
    <property type="entry name" value="ANK"/>
    <property type="match status" value="7"/>
</dbReference>
<dbReference type="RefSeq" id="XP_037170317.1">
    <property type="nucleotide sequence ID" value="XM_037302810.1"/>
</dbReference>
<keyword evidence="5" id="KW-1185">Reference proteome</keyword>
<dbReference type="PRINTS" id="PR01415">
    <property type="entry name" value="ANKYRIN"/>
</dbReference>
<evidence type="ECO:0000313" key="4">
    <source>
        <dbReference type="EMBL" id="KAF6241069.1"/>
    </source>
</evidence>
<accession>A0A8H6LA12</accession>
<dbReference type="Gene3D" id="1.25.40.20">
    <property type="entry name" value="Ankyrin repeat-containing domain"/>
    <property type="match status" value="2"/>
</dbReference>
<evidence type="ECO:0000256" key="1">
    <source>
        <dbReference type="ARBA" id="ARBA00022737"/>
    </source>
</evidence>
<sequence length="387" mass="41498">MFPSVKRASLSQALENAIDRDDASAVRDLCAEMSVYPTNETGFLFRAVKQKSFGAALVLLELLGSDQIHHKAKNERTVLHEAVETTHVDLLKKILSTDVDVDAEDSRGRTPLLIALEHGNFDAVRLLWSPSDKKWTGHWEEAAWRKGFVEASSGGHDDIVQGILSTTSTLVGHLASRPPNLSATISRALSRAASNNHETTVKTILHMGRAMDLEKNYSKRLKEASRNGMEGIKQLEQPEVNGKGKTKGNALADAARRNDSATVLRLLEKGADINYGSGIAYNALGAAARYGELSMIHLLLDNGADVNAPGGYYGNALQIASSAGHDQVVQVLLDRGADIKFDGKNNNALGIASSKGYDQVVQILLDKGADVNAQGGIPGKALQIASS</sequence>
<keyword evidence="1" id="KW-0677">Repeat</keyword>
<feature type="repeat" description="ANK" evidence="3">
    <location>
        <begin position="344"/>
        <end position="376"/>
    </location>
</feature>
<dbReference type="PROSITE" id="PS50297">
    <property type="entry name" value="ANK_REP_REGION"/>
    <property type="match status" value="4"/>
</dbReference>
<evidence type="ECO:0000256" key="2">
    <source>
        <dbReference type="ARBA" id="ARBA00023043"/>
    </source>
</evidence>
<proteinExistence type="predicted"/>
<dbReference type="SUPFAM" id="SSF48403">
    <property type="entry name" value="Ankyrin repeat"/>
    <property type="match status" value="1"/>
</dbReference>
<gene>
    <name evidence="4" type="ORF">HO173_000863</name>
</gene>
<dbReference type="Proteomes" id="UP000578531">
    <property type="component" value="Unassembled WGS sequence"/>
</dbReference>
<feature type="repeat" description="ANK" evidence="3">
    <location>
        <begin position="74"/>
        <end position="106"/>
    </location>
</feature>
<dbReference type="PANTHER" id="PTHR24198">
    <property type="entry name" value="ANKYRIN REPEAT AND PROTEIN KINASE DOMAIN-CONTAINING PROTEIN"/>
    <property type="match status" value="1"/>
</dbReference>
<dbReference type="InterPro" id="IPR002110">
    <property type="entry name" value="Ankyrin_rpt"/>
</dbReference>
<evidence type="ECO:0000313" key="5">
    <source>
        <dbReference type="Proteomes" id="UP000578531"/>
    </source>
</evidence>
<protein>
    <recommendedName>
        <fullName evidence="6">Ankyrin</fullName>
    </recommendedName>
</protein>
<reference evidence="4 5" key="1">
    <citation type="journal article" date="2020" name="Genomics">
        <title>Complete, high-quality genomes from long-read metagenomic sequencing of two wolf lichen thalli reveals enigmatic genome architecture.</title>
        <authorList>
            <person name="McKenzie S.K."/>
            <person name="Walston R.F."/>
            <person name="Allen J.L."/>
        </authorList>
    </citation>
    <scope>NUCLEOTIDE SEQUENCE [LARGE SCALE GENOMIC DNA]</scope>
    <source>
        <strain evidence="4">WasteWater2</strain>
    </source>
</reference>
<feature type="repeat" description="ANK" evidence="3">
    <location>
        <begin position="312"/>
        <end position="344"/>
    </location>
</feature>
<name>A0A8H6LA12_9LECA</name>
<dbReference type="AlphaFoldDB" id="A0A8H6LA12"/>
<dbReference type="EMBL" id="JACCJC010000002">
    <property type="protein sequence ID" value="KAF6241069.1"/>
    <property type="molecule type" value="Genomic_DNA"/>
</dbReference>